<evidence type="ECO:0000313" key="3">
    <source>
        <dbReference type="EMBL" id="KAK1693376.1"/>
    </source>
</evidence>
<keyword evidence="4" id="KW-1185">Reference proteome</keyword>
<dbReference type="PANTHER" id="PTHR33223">
    <property type="entry name" value="CCHC-TYPE DOMAIN-CONTAINING PROTEIN"/>
    <property type="match status" value="1"/>
</dbReference>
<dbReference type="AlphaFoldDB" id="A0AAD8X1S9"/>
<organism evidence="3 4">
    <name type="scientific">Lolium multiflorum</name>
    <name type="common">Italian ryegrass</name>
    <name type="synonym">Lolium perenne subsp. multiflorum</name>
    <dbReference type="NCBI Taxonomy" id="4521"/>
    <lineage>
        <taxon>Eukaryota</taxon>
        <taxon>Viridiplantae</taxon>
        <taxon>Streptophyta</taxon>
        <taxon>Embryophyta</taxon>
        <taxon>Tracheophyta</taxon>
        <taxon>Spermatophyta</taxon>
        <taxon>Magnoliopsida</taxon>
        <taxon>Liliopsida</taxon>
        <taxon>Poales</taxon>
        <taxon>Poaceae</taxon>
        <taxon>BOP clade</taxon>
        <taxon>Pooideae</taxon>
        <taxon>Poodae</taxon>
        <taxon>Poeae</taxon>
        <taxon>Poeae Chloroplast Group 2 (Poeae type)</taxon>
        <taxon>Loliodinae</taxon>
        <taxon>Loliinae</taxon>
        <taxon>Lolium</taxon>
    </lineage>
</organism>
<dbReference type="EMBL" id="JAUUTY010000001">
    <property type="protein sequence ID" value="KAK1693376.1"/>
    <property type="molecule type" value="Genomic_DNA"/>
</dbReference>
<dbReference type="InterPro" id="IPR005162">
    <property type="entry name" value="Retrotrans_gag_dom"/>
</dbReference>
<feature type="region of interest" description="Disordered" evidence="1">
    <location>
        <begin position="367"/>
        <end position="418"/>
    </location>
</feature>
<feature type="compositionally biased region" description="Acidic residues" evidence="1">
    <location>
        <begin position="398"/>
        <end position="418"/>
    </location>
</feature>
<evidence type="ECO:0000313" key="4">
    <source>
        <dbReference type="Proteomes" id="UP001231189"/>
    </source>
</evidence>
<dbReference type="PANTHER" id="PTHR33223:SF6">
    <property type="entry name" value="CCHC-TYPE DOMAIN-CONTAINING PROTEIN"/>
    <property type="match status" value="1"/>
</dbReference>
<gene>
    <name evidence="3" type="ORF">QYE76_010073</name>
</gene>
<feature type="compositionally biased region" description="Basic and acidic residues" evidence="1">
    <location>
        <begin position="367"/>
        <end position="380"/>
    </location>
</feature>
<protein>
    <recommendedName>
        <fullName evidence="2">Retrotransposon gag domain-containing protein</fullName>
    </recommendedName>
</protein>
<proteinExistence type="predicted"/>
<evidence type="ECO:0000259" key="2">
    <source>
        <dbReference type="Pfam" id="PF03732"/>
    </source>
</evidence>
<accession>A0AAD8X1S9</accession>
<dbReference type="Proteomes" id="UP001231189">
    <property type="component" value="Unassembled WGS sequence"/>
</dbReference>
<evidence type="ECO:0000256" key="1">
    <source>
        <dbReference type="SAM" id="MobiDB-lite"/>
    </source>
</evidence>
<name>A0AAD8X1S9_LOLMU</name>
<comment type="caution">
    <text evidence="3">The sequence shown here is derived from an EMBL/GenBank/DDBJ whole genome shotgun (WGS) entry which is preliminary data.</text>
</comment>
<dbReference type="Pfam" id="PF03732">
    <property type="entry name" value="Retrotrans_gag"/>
    <property type="match status" value="1"/>
</dbReference>
<sequence>MSITLGEATKLLDNMMINYSEWHTERAPQGKKVNSVEESSSLNDKVDAIMSMLVNDRTNIDPNNVPLASLVAQEEHVDVNFIKNNNFNNNAYRNNSSNNYRPYPYNNGNGYGNSYGNSYNNNRNSPPGLEAMLKEFISTQTAFNKSVEEKLNKIDILVSRVDSLASDVDLLKSKVMPNMDIENKIVTTANAIQVPRWRISGVAPHYIPPPSTFNVLLGSSWFDKPWFLSEGKLAAVRIIPSSWGSLCGKAAHWHKLLKDEHSLDWKDIVPLFYSKFYPPSEIHKDRNRIYNFWPHDGESIAQAWERLKSLMLKCPNHELPGNIIIDNFYARLSFQDKTLLDTTCSGSFTRNKEEFKRDLLDRIKENAEDWENDKGKESGYADKPPFKPLPPKERNEEKEEEEEEGNEEEEEEEEEEGE</sequence>
<reference evidence="3" key="1">
    <citation type="submission" date="2023-07" db="EMBL/GenBank/DDBJ databases">
        <title>A chromosome-level genome assembly of Lolium multiflorum.</title>
        <authorList>
            <person name="Chen Y."/>
            <person name="Copetti D."/>
            <person name="Kolliker R."/>
            <person name="Studer B."/>
        </authorList>
    </citation>
    <scope>NUCLEOTIDE SEQUENCE</scope>
    <source>
        <strain evidence="3">02402/16</strain>
        <tissue evidence="3">Leaf</tissue>
    </source>
</reference>
<feature type="domain" description="Retrotransposon gag" evidence="2">
    <location>
        <begin position="245"/>
        <end position="330"/>
    </location>
</feature>